<comment type="caution">
    <text evidence="5">The sequence shown here is derived from an EMBL/GenBank/DDBJ whole genome shotgun (WGS) entry which is preliminary data.</text>
</comment>
<name>A0A4R2P7M7_9BACL</name>
<sequence>MMKVTVNDIARVAKVSQSTVSRVLNNYPQVKQETRKKVLEAIEELKFSPDFVARSMVTNKTNTLGLIVGDISNPFFAESAKIMISRAQEMGYDVIISNTNHIDSNMDHAVQTLLSKRVDGIIISSASRGSNKVKELHDAGFAVILHNSSVEDASSNYVVLDNKKGAIMAMDHLVHLGHEKIAFISGPSKYLNVYQRYAGYQEALEKHGLPFRKTFVYEGEFSYDAVYWFVQRMLEEKERPTAIFATSDQMALAVMDAAAGKGLKIPEDLSVVGFDDMTISSNHYIGLTTISQHKEKMALLALEHLISMVEKKGESADSIHMTLEPELMIRKTTGPPKKIT</sequence>
<proteinExistence type="predicted"/>
<dbReference type="AlphaFoldDB" id="A0A4R2P7M7"/>
<evidence type="ECO:0000256" key="1">
    <source>
        <dbReference type="ARBA" id="ARBA00023015"/>
    </source>
</evidence>
<dbReference type="Proteomes" id="UP000295416">
    <property type="component" value="Unassembled WGS sequence"/>
</dbReference>
<evidence type="ECO:0000259" key="4">
    <source>
        <dbReference type="PROSITE" id="PS50932"/>
    </source>
</evidence>
<organism evidence="5 6">
    <name type="scientific">Scopulibacillus darangshiensis</name>
    <dbReference type="NCBI Taxonomy" id="442528"/>
    <lineage>
        <taxon>Bacteria</taxon>
        <taxon>Bacillati</taxon>
        <taxon>Bacillota</taxon>
        <taxon>Bacilli</taxon>
        <taxon>Bacillales</taxon>
        <taxon>Sporolactobacillaceae</taxon>
        <taxon>Scopulibacillus</taxon>
    </lineage>
</organism>
<dbReference type="SMART" id="SM00354">
    <property type="entry name" value="HTH_LACI"/>
    <property type="match status" value="1"/>
</dbReference>
<dbReference type="PROSITE" id="PS00356">
    <property type="entry name" value="HTH_LACI_1"/>
    <property type="match status" value="1"/>
</dbReference>
<keyword evidence="2" id="KW-0238">DNA-binding</keyword>
<dbReference type="InterPro" id="IPR046335">
    <property type="entry name" value="LacI/GalR-like_sensor"/>
</dbReference>
<dbReference type="PROSITE" id="PS50932">
    <property type="entry name" value="HTH_LACI_2"/>
    <property type="match status" value="1"/>
</dbReference>
<dbReference type="PRINTS" id="PR00036">
    <property type="entry name" value="HTHLACI"/>
</dbReference>
<dbReference type="InterPro" id="IPR000843">
    <property type="entry name" value="HTH_LacI"/>
</dbReference>
<keyword evidence="1" id="KW-0805">Transcription regulation</keyword>
<dbReference type="InterPro" id="IPR028082">
    <property type="entry name" value="Peripla_BP_I"/>
</dbReference>
<dbReference type="CDD" id="cd06267">
    <property type="entry name" value="PBP1_LacI_sugar_binding-like"/>
    <property type="match status" value="1"/>
</dbReference>
<dbReference type="SUPFAM" id="SSF47413">
    <property type="entry name" value="lambda repressor-like DNA-binding domains"/>
    <property type="match status" value="1"/>
</dbReference>
<dbReference type="SUPFAM" id="SSF53822">
    <property type="entry name" value="Periplasmic binding protein-like I"/>
    <property type="match status" value="1"/>
</dbReference>
<dbReference type="InterPro" id="IPR010982">
    <property type="entry name" value="Lambda_DNA-bd_dom_sf"/>
</dbReference>
<keyword evidence="3" id="KW-0804">Transcription</keyword>
<keyword evidence="6" id="KW-1185">Reference proteome</keyword>
<evidence type="ECO:0000256" key="3">
    <source>
        <dbReference type="ARBA" id="ARBA00023163"/>
    </source>
</evidence>
<gene>
    <name evidence="5" type="ORF">EV207_104119</name>
</gene>
<evidence type="ECO:0000313" key="5">
    <source>
        <dbReference type="EMBL" id="TCP30940.1"/>
    </source>
</evidence>
<dbReference type="Gene3D" id="1.10.260.40">
    <property type="entry name" value="lambda repressor-like DNA-binding domains"/>
    <property type="match status" value="1"/>
</dbReference>
<dbReference type="CDD" id="cd01392">
    <property type="entry name" value="HTH_LacI"/>
    <property type="match status" value="1"/>
</dbReference>
<feature type="domain" description="HTH lacI-type" evidence="4">
    <location>
        <begin position="4"/>
        <end position="58"/>
    </location>
</feature>
<dbReference type="EMBL" id="SLXK01000004">
    <property type="protein sequence ID" value="TCP30940.1"/>
    <property type="molecule type" value="Genomic_DNA"/>
</dbReference>
<dbReference type="PANTHER" id="PTHR30146">
    <property type="entry name" value="LACI-RELATED TRANSCRIPTIONAL REPRESSOR"/>
    <property type="match status" value="1"/>
</dbReference>
<reference evidence="5 6" key="1">
    <citation type="submission" date="2019-03" db="EMBL/GenBank/DDBJ databases">
        <title>Genomic Encyclopedia of Type Strains, Phase IV (KMG-IV): sequencing the most valuable type-strain genomes for metagenomic binning, comparative biology and taxonomic classification.</title>
        <authorList>
            <person name="Goeker M."/>
        </authorList>
    </citation>
    <scope>NUCLEOTIDE SEQUENCE [LARGE SCALE GENOMIC DNA]</scope>
    <source>
        <strain evidence="5 6">DSM 19377</strain>
    </source>
</reference>
<dbReference type="GO" id="GO:0003700">
    <property type="term" value="F:DNA-binding transcription factor activity"/>
    <property type="evidence" value="ECO:0007669"/>
    <property type="project" value="TreeGrafter"/>
</dbReference>
<dbReference type="Gene3D" id="3.40.50.2300">
    <property type="match status" value="2"/>
</dbReference>
<evidence type="ECO:0000313" key="6">
    <source>
        <dbReference type="Proteomes" id="UP000295416"/>
    </source>
</evidence>
<evidence type="ECO:0000256" key="2">
    <source>
        <dbReference type="ARBA" id="ARBA00023125"/>
    </source>
</evidence>
<dbReference type="RefSeq" id="WP_243646947.1">
    <property type="nucleotide sequence ID" value="NZ_SLXK01000004.1"/>
</dbReference>
<dbReference type="Pfam" id="PF13377">
    <property type="entry name" value="Peripla_BP_3"/>
    <property type="match status" value="1"/>
</dbReference>
<protein>
    <submittedName>
        <fullName evidence="5">LacI family transcriptional regulator</fullName>
    </submittedName>
</protein>
<dbReference type="PANTHER" id="PTHR30146:SF109">
    <property type="entry name" value="HTH-TYPE TRANSCRIPTIONAL REGULATOR GALS"/>
    <property type="match status" value="1"/>
</dbReference>
<dbReference type="GO" id="GO:0000976">
    <property type="term" value="F:transcription cis-regulatory region binding"/>
    <property type="evidence" value="ECO:0007669"/>
    <property type="project" value="TreeGrafter"/>
</dbReference>
<dbReference type="Pfam" id="PF00356">
    <property type="entry name" value="LacI"/>
    <property type="match status" value="1"/>
</dbReference>
<accession>A0A4R2P7M7</accession>